<proteinExistence type="predicted"/>
<accession>A0AA42TSI5</accession>
<comment type="caution">
    <text evidence="1">The sequence shown here is derived from an EMBL/GenBank/DDBJ whole genome shotgun (WGS) entry which is preliminary data.</text>
</comment>
<evidence type="ECO:0000313" key="1">
    <source>
        <dbReference type="EMBL" id="MDH1333255.1"/>
    </source>
</evidence>
<gene>
    <name evidence="1" type="ORF">N5D63_03735</name>
</gene>
<dbReference type="AlphaFoldDB" id="A0AA42TSI5"/>
<dbReference type="Proteomes" id="UP001161065">
    <property type="component" value="Unassembled WGS sequence"/>
</dbReference>
<organism evidence="1 2">
    <name type="scientific">Comamonas thiooxydans</name>
    <dbReference type="NCBI Taxonomy" id="363952"/>
    <lineage>
        <taxon>Bacteria</taxon>
        <taxon>Pseudomonadati</taxon>
        <taxon>Pseudomonadota</taxon>
        <taxon>Betaproteobacteria</taxon>
        <taxon>Burkholderiales</taxon>
        <taxon>Comamonadaceae</taxon>
        <taxon>Comamonas</taxon>
    </lineage>
</organism>
<protein>
    <submittedName>
        <fullName evidence="1">Uncharacterized protein</fullName>
    </submittedName>
</protein>
<dbReference type="EMBL" id="JAOCEK010000002">
    <property type="protein sequence ID" value="MDH1333255.1"/>
    <property type="molecule type" value="Genomic_DNA"/>
</dbReference>
<dbReference type="RefSeq" id="WP_280006973.1">
    <property type="nucleotide sequence ID" value="NZ_JAOCEK010000002.1"/>
</dbReference>
<name>A0AA42TSI5_9BURK</name>
<sequence>MHEYTFAIDAPQRWCLLPKLSRYERGQWQFKWLCIYVHRLWVE</sequence>
<reference evidence="1" key="1">
    <citation type="submission" date="2022-09" db="EMBL/GenBank/DDBJ databases">
        <title>Intensive care unit water sources are persistently colonized with multi-drug resistant bacteria and are the site of extensive horizontal gene transfer of antibiotic resistance genes.</title>
        <authorList>
            <person name="Diorio-Toth L."/>
        </authorList>
    </citation>
    <scope>NUCLEOTIDE SEQUENCE</scope>
    <source>
        <strain evidence="1">GD03832</strain>
    </source>
</reference>
<evidence type="ECO:0000313" key="2">
    <source>
        <dbReference type="Proteomes" id="UP001161065"/>
    </source>
</evidence>